<dbReference type="RefSeq" id="WP_102201799.1">
    <property type="nucleotide sequence ID" value="NZ_CP116394.1"/>
</dbReference>
<proteinExistence type="predicted"/>
<sequence>MSQKQAIYRRRRIVAALFVVFIVVLVIYALAAIREANRPESVAPVSAAATPKLDYSGFEAGNIISDEDFGNWLSMDERSIARFIEAAGQRCTPGGKIECLKSARFALEEQGWTEYCRPVEGGKDLPAATIIARVAEACRLNPQVILVTLQKEQGLITGTEKNLKPTSYDSAMGFACPDGAKCDPRFKGFSKQVYWAASQFNRYRANPAEYAFQSGREQDIPFSVNKKCGAASVYLQNSATAALYNYTPYQPNDNALAHNYSDKCAQAGNANFYAYFKYWFS</sequence>
<accession>A0AB38XNZ1</accession>
<dbReference type="KEGG" id="wne:PIG85_09945"/>
<keyword evidence="1" id="KW-0472">Membrane</keyword>
<gene>
    <name evidence="2" type="ORF">PIG85_09945</name>
</gene>
<evidence type="ECO:0000313" key="3">
    <source>
        <dbReference type="Proteomes" id="UP001211044"/>
    </source>
</evidence>
<evidence type="ECO:0000313" key="2">
    <source>
        <dbReference type="EMBL" id="WCE45949.1"/>
    </source>
</evidence>
<name>A0AB38XNZ1_9ACTO</name>
<keyword evidence="1" id="KW-1133">Transmembrane helix</keyword>
<protein>
    <submittedName>
        <fullName evidence="2">Hemagglutinin</fullName>
    </submittedName>
</protein>
<evidence type="ECO:0000256" key="1">
    <source>
        <dbReference type="SAM" id="Phobius"/>
    </source>
</evidence>
<dbReference type="EMBL" id="CP116394">
    <property type="protein sequence ID" value="WCE45949.1"/>
    <property type="molecule type" value="Genomic_DNA"/>
</dbReference>
<keyword evidence="1" id="KW-0812">Transmembrane</keyword>
<organism evidence="2 3">
    <name type="scientific">Winkia neuii subsp. anitrata</name>
    <dbReference type="NCBI Taxonomy" id="29318"/>
    <lineage>
        <taxon>Bacteria</taxon>
        <taxon>Bacillati</taxon>
        <taxon>Actinomycetota</taxon>
        <taxon>Actinomycetes</taxon>
        <taxon>Actinomycetales</taxon>
        <taxon>Actinomycetaceae</taxon>
        <taxon>Winkia</taxon>
    </lineage>
</organism>
<feature type="transmembrane region" description="Helical" evidence="1">
    <location>
        <begin position="12"/>
        <end position="31"/>
    </location>
</feature>
<reference evidence="2" key="1">
    <citation type="submission" date="2023-01" db="EMBL/GenBank/DDBJ databases">
        <title>Comparative Genomic Analysis of the Clinically-Derived Winkia Strain NY0527 Provides Evidence into the Taxonomic Reassignment of Winkia neuii and Characterizes Their Virulence Traits.</title>
        <authorList>
            <person name="Cai X."/>
            <person name="Peng Y."/>
            <person name="Li M."/>
            <person name="Qiu Y."/>
            <person name="Wang Y."/>
            <person name="Xu L."/>
            <person name="Hou Q."/>
        </authorList>
    </citation>
    <scope>NUCLEOTIDE SEQUENCE</scope>
    <source>
        <strain evidence="2">NY0527</strain>
    </source>
</reference>
<dbReference type="Proteomes" id="UP001211044">
    <property type="component" value="Chromosome"/>
</dbReference>
<dbReference type="AlphaFoldDB" id="A0AB38XNZ1"/>